<dbReference type="Proteomes" id="UP000008139">
    <property type="component" value="Chromosome"/>
</dbReference>
<keyword evidence="3 9" id="KW-0378">Hydrolase</keyword>
<dbReference type="CDD" id="cd09086">
    <property type="entry name" value="ExoIII-like_AP-endo"/>
    <property type="match status" value="1"/>
</dbReference>
<feature type="site" description="Interaction with DNA substrate" evidence="7">
    <location>
        <position position="247"/>
    </location>
</feature>
<keyword evidence="6" id="KW-0464">Manganese</keyword>
<dbReference type="AlphaFoldDB" id="F2LVV8"/>
<dbReference type="eggNOG" id="COG0708">
    <property type="taxonomic scope" value="Bacteria"/>
</dbReference>
<dbReference type="GO" id="GO:0003677">
    <property type="term" value="F:DNA binding"/>
    <property type="evidence" value="ECO:0007669"/>
    <property type="project" value="InterPro"/>
</dbReference>
<dbReference type="HOGENOM" id="CLU_027539_0_1_7"/>
<dbReference type="PROSITE" id="PS00726">
    <property type="entry name" value="AP_NUCLEASE_F1_1"/>
    <property type="match status" value="1"/>
</dbReference>
<evidence type="ECO:0000256" key="4">
    <source>
        <dbReference type="ARBA" id="ARBA00022842"/>
    </source>
</evidence>
<sequence length="258" mass="30334">MRFKVVSWNVNSIRARLELVLDFLKANQPDVLCMQETKVENVLFPKEAFEELGYNVATAGQKRFNGVATVSKLNLEDIKTDFFDAEKDHKRSLLTKINDITIINLYFPNGQAPDTEQFQYKLNFIYELKSFLSKHYSIEDKLIILGDFNVAMEENDVYDVKQMEGKIGFHPEERKALKELYSWGFVDLFRKFNKEKAFSWWDYRAASFWKDRGLRIDYIWSTPTLADKCKDCFIDKSYRRKKKPSDHAPVVAVFELEG</sequence>
<evidence type="ECO:0000256" key="2">
    <source>
        <dbReference type="ARBA" id="ARBA00022723"/>
    </source>
</evidence>
<dbReference type="InterPro" id="IPR005135">
    <property type="entry name" value="Endo/exonuclease/phosphatase"/>
</dbReference>
<reference evidence="10" key="2">
    <citation type="submission" date="2011-03" db="EMBL/GenBank/DDBJ databases">
        <title>The complete genome of Hippea maritima DSM 10411.</title>
        <authorList>
            <consortium name="US DOE Joint Genome Institute (JGI-PGF)"/>
            <person name="Lucas S."/>
            <person name="Copeland A."/>
            <person name="Lapidus A."/>
            <person name="Bruce D."/>
            <person name="Goodwin L."/>
            <person name="Pitluck S."/>
            <person name="Peters L."/>
            <person name="Kyrpides N."/>
            <person name="Mavromatis K."/>
            <person name="Pagani I."/>
            <person name="Ivanova N."/>
            <person name="Mikhailova N."/>
            <person name="Lu M."/>
            <person name="Detter J.C."/>
            <person name="Tapia R."/>
            <person name="Han C."/>
            <person name="Land M."/>
            <person name="Hauser L."/>
            <person name="Markowitz V."/>
            <person name="Cheng J.-F."/>
            <person name="Hugenholtz P."/>
            <person name="Woyke T."/>
            <person name="Wu D."/>
            <person name="Spring S."/>
            <person name="Schroeder M."/>
            <person name="Brambilla E."/>
            <person name="Klenk H.-P."/>
            <person name="Eisen J.A."/>
        </authorList>
    </citation>
    <scope>NUCLEOTIDE SEQUENCE [LARGE SCALE GENOMIC DNA]</scope>
    <source>
        <strain evidence="10">ATCC 700847 / DSM 10411 / MH2</strain>
    </source>
</reference>
<dbReference type="InParanoid" id="F2LVV8"/>
<dbReference type="KEGG" id="hmr:Hipma_0923"/>
<feature type="binding site" evidence="6">
    <location>
        <position position="149"/>
    </location>
    <ligand>
        <name>Mg(2+)</name>
        <dbReference type="ChEBI" id="CHEBI:18420"/>
        <label>1</label>
    </ligand>
</feature>
<feature type="active site" description="Proton acceptor" evidence="5">
    <location>
        <position position="247"/>
    </location>
</feature>
<evidence type="ECO:0000256" key="6">
    <source>
        <dbReference type="PIRSR" id="PIRSR604808-2"/>
    </source>
</evidence>
<evidence type="ECO:0000256" key="5">
    <source>
        <dbReference type="PIRSR" id="PIRSR604808-1"/>
    </source>
</evidence>
<evidence type="ECO:0000256" key="3">
    <source>
        <dbReference type="ARBA" id="ARBA00022801"/>
    </source>
</evidence>
<comment type="similarity">
    <text evidence="1">Belongs to the DNA repair enzymes AP/ExoA family.</text>
</comment>
<evidence type="ECO:0000259" key="8">
    <source>
        <dbReference type="Pfam" id="PF03372"/>
    </source>
</evidence>
<feature type="active site" evidence="5">
    <location>
        <position position="106"/>
    </location>
</feature>
<reference evidence="9 10" key="1">
    <citation type="journal article" date="2011" name="Stand. Genomic Sci.">
        <title>Complete genome sequence of the thermophilic sulfur-reducer Hippea maritima type strain (MH(2)).</title>
        <authorList>
            <person name="Huntemann M."/>
            <person name="Lu M."/>
            <person name="Nolan M."/>
            <person name="Lapidus A."/>
            <person name="Lucas S."/>
            <person name="Hammon N."/>
            <person name="Deshpande S."/>
            <person name="Cheng J.F."/>
            <person name="Tapia R."/>
            <person name="Han C."/>
            <person name="Goodwin L."/>
            <person name="Pitluck S."/>
            <person name="Liolios K."/>
            <person name="Pagani I."/>
            <person name="Ivanova N."/>
            <person name="Ovchinikova G."/>
            <person name="Pati A."/>
            <person name="Chen A."/>
            <person name="Palaniappan K."/>
            <person name="Land M."/>
            <person name="Hauser L."/>
            <person name="Jeffries C.D."/>
            <person name="Detter J.C."/>
            <person name="Brambilla E.M."/>
            <person name="Rohde M."/>
            <person name="Spring S."/>
            <person name="Goker M."/>
            <person name="Woyke T."/>
            <person name="Bristow J."/>
            <person name="Eisen J.A."/>
            <person name="Markowitz V."/>
            <person name="Hugenholtz P."/>
            <person name="Kyrpides N.C."/>
            <person name="Klenk H.P."/>
            <person name="Mavromatis K."/>
        </authorList>
    </citation>
    <scope>NUCLEOTIDE SEQUENCE [LARGE SCALE GENOMIC DNA]</scope>
    <source>
        <strain evidence="10">ATCC 700847 / DSM 10411 / MH2</strain>
    </source>
</reference>
<dbReference type="PANTHER" id="PTHR43250:SF2">
    <property type="entry name" value="EXODEOXYRIBONUCLEASE III"/>
    <property type="match status" value="1"/>
</dbReference>
<accession>F2LVV8</accession>
<feature type="binding site" evidence="6">
    <location>
        <position position="247"/>
    </location>
    <ligand>
        <name>Mg(2+)</name>
        <dbReference type="ChEBI" id="CHEBI:18420"/>
        <label>1</label>
    </ligand>
</feature>
<dbReference type="PROSITE" id="PS51435">
    <property type="entry name" value="AP_NUCLEASE_F1_4"/>
    <property type="match status" value="1"/>
</dbReference>
<protein>
    <submittedName>
        <fullName evidence="9">Exodeoxyribonuclease III Xth</fullName>
        <ecNumber evidence="9">3.1.11.2</ecNumber>
    </submittedName>
</protein>
<dbReference type="GO" id="GO:0046872">
    <property type="term" value="F:metal ion binding"/>
    <property type="evidence" value="ECO:0007669"/>
    <property type="project" value="UniProtKB-KW"/>
</dbReference>
<dbReference type="GO" id="GO:0004519">
    <property type="term" value="F:endonuclease activity"/>
    <property type="evidence" value="ECO:0007669"/>
    <property type="project" value="InterPro"/>
</dbReference>
<feature type="active site" description="Proton donor/acceptor" evidence="5">
    <location>
        <position position="147"/>
    </location>
</feature>
<name>F2LVV8_HIPMA</name>
<dbReference type="Pfam" id="PF03372">
    <property type="entry name" value="Exo_endo_phos"/>
    <property type="match status" value="1"/>
</dbReference>
<keyword evidence="4 6" id="KW-0460">Magnesium</keyword>
<feature type="binding site" evidence="6">
    <location>
        <position position="9"/>
    </location>
    <ligand>
        <name>Mg(2+)</name>
        <dbReference type="ChEBI" id="CHEBI:18420"/>
        <label>1</label>
    </ligand>
</feature>
<feature type="binding site" evidence="6">
    <location>
        <position position="147"/>
    </location>
    <ligand>
        <name>Mg(2+)</name>
        <dbReference type="ChEBI" id="CHEBI:18420"/>
        <label>1</label>
    </ligand>
</feature>
<dbReference type="STRING" id="760142.Hipma_0923"/>
<gene>
    <name evidence="9" type="ordered locus">Hipma_0923</name>
</gene>
<dbReference type="InterPro" id="IPR036691">
    <property type="entry name" value="Endo/exonu/phosph_ase_sf"/>
</dbReference>
<dbReference type="GO" id="GO:0006281">
    <property type="term" value="P:DNA repair"/>
    <property type="evidence" value="ECO:0007669"/>
    <property type="project" value="InterPro"/>
</dbReference>
<keyword evidence="2 6" id="KW-0479">Metal-binding</keyword>
<dbReference type="FunCoup" id="F2LVV8">
    <property type="interactions" value="378"/>
</dbReference>
<dbReference type="InterPro" id="IPR004808">
    <property type="entry name" value="AP_endonuc_1"/>
</dbReference>
<evidence type="ECO:0000313" key="9">
    <source>
        <dbReference type="EMBL" id="AEA33892.1"/>
    </source>
</evidence>
<dbReference type="EC" id="3.1.11.2" evidence="9"/>
<organism evidence="9 10">
    <name type="scientific">Hippea maritima (strain ATCC 700847 / DSM 10411 / MH2)</name>
    <dbReference type="NCBI Taxonomy" id="760142"/>
    <lineage>
        <taxon>Bacteria</taxon>
        <taxon>Pseudomonadati</taxon>
        <taxon>Campylobacterota</taxon>
        <taxon>Desulfurellia</taxon>
        <taxon>Desulfurellales</taxon>
        <taxon>Hippeaceae</taxon>
        <taxon>Hippea</taxon>
    </lineage>
</organism>
<dbReference type="GO" id="GO:0008311">
    <property type="term" value="F:double-stranded DNA 3'-5' DNA exonuclease activity"/>
    <property type="evidence" value="ECO:0007669"/>
    <property type="project" value="UniProtKB-EC"/>
</dbReference>
<dbReference type="NCBIfam" id="TIGR00633">
    <property type="entry name" value="xth"/>
    <property type="match status" value="1"/>
</dbReference>
<feature type="binding site" evidence="6">
    <location>
        <position position="36"/>
    </location>
    <ligand>
        <name>Mg(2+)</name>
        <dbReference type="ChEBI" id="CHEBI:18420"/>
        <label>1</label>
    </ligand>
</feature>
<evidence type="ECO:0000256" key="1">
    <source>
        <dbReference type="ARBA" id="ARBA00007092"/>
    </source>
</evidence>
<dbReference type="OrthoDB" id="9803914at2"/>
<dbReference type="NCBIfam" id="TIGR00195">
    <property type="entry name" value="exoDNase_III"/>
    <property type="match status" value="1"/>
</dbReference>
<proteinExistence type="inferred from homology"/>
<dbReference type="Gene3D" id="3.60.10.10">
    <property type="entry name" value="Endonuclease/exonuclease/phosphatase"/>
    <property type="match status" value="1"/>
</dbReference>
<evidence type="ECO:0000256" key="7">
    <source>
        <dbReference type="PIRSR" id="PIRSR604808-3"/>
    </source>
</evidence>
<feature type="domain" description="Endonuclease/exonuclease/phosphatase" evidence="8">
    <location>
        <begin position="6"/>
        <end position="247"/>
    </location>
</feature>
<dbReference type="EMBL" id="CP002606">
    <property type="protein sequence ID" value="AEA33892.1"/>
    <property type="molecule type" value="Genomic_DNA"/>
</dbReference>
<dbReference type="InterPro" id="IPR020847">
    <property type="entry name" value="AP_endonuclease_F1_BS"/>
</dbReference>
<comment type="cofactor">
    <cofactor evidence="6">
        <name>Mg(2+)</name>
        <dbReference type="ChEBI" id="CHEBI:18420"/>
    </cofactor>
    <cofactor evidence="6">
        <name>Mn(2+)</name>
        <dbReference type="ChEBI" id="CHEBI:29035"/>
    </cofactor>
    <text evidence="6">Probably binds two magnesium or manganese ions per subunit.</text>
</comment>
<dbReference type="PANTHER" id="PTHR43250">
    <property type="entry name" value="EXODEOXYRIBONUCLEASE III"/>
    <property type="match status" value="1"/>
</dbReference>
<evidence type="ECO:0000313" key="10">
    <source>
        <dbReference type="Proteomes" id="UP000008139"/>
    </source>
</evidence>
<dbReference type="RefSeq" id="WP_013681933.1">
    <property type="nucleotide sequence ID" value="NC_015318.1"/>
</dbReference>
<feature type="binding site" evidence="6">
    <location>
        <position position="246"/>
    </location>
    <ligand>
        <name>Mg(2+)</name>
        <dbReference type="ChEBI" id="CHEBI:18420"/>
        <label>1</label>
    </ligand>
</feature>
<feature type="site" description="Important for catalytic activity" evidence="7">
    <location>
        <position position="217"/>
    </location>
</feature>
<dbReference type="SUPFAM" id="SSF56219">
    <property type="entry name" value="DNase I-like"/>
    <property type="match status" value="1"/>
</dbReference>
<feature type="site" description="Transition state stabilizer" evidence="7">
    <location>
        <position position="149"/>
    </location>
</feature>
<dbReference type="InterPro" id="IPR037493">
    <property type="entry name" value="ExoIII-like"/>
</dbReference>
<keyword evidence="10" id="KW-1185">Reference proteome</keyword>